<dbReference type="OrthoDB" id="4807236at2"/>
<keyword evidence="1" id="KW-0812">Transmembrane</keyword>
<dbReference type="InterPro" id="IPR017946">
    <property type="entry name" value="PLC-like_Pdiesterase_TIM-brl"/>
</dbReference>
<protein>
    <recommendedName>
        <fullName evidence="4">GP-PDE domain-containing protein</fullName>
    </recommendedName>
</protein>
<dbReference type="AlphaFoldDB" id="A0A2N6PI06"/>
<dbReference type="GO" id="GO:0008081">
    <property type="term" value="F:phosphoric diester hydrolase activity"/>
    <property type="evidence" value="ECO:0007669"/>
    <property type="project" value="InterPro"/>
</dbReference>
<dbReference type="Proteomes" id="UP000235703">
    <property type="component" value="Unassembled WGS sequence"/>
</dbReference>
<evidence type="ECO:0000256" key="1">
    <source>
        <dbReference type="SAM" id="Phobius"/>
    </source>
</evidence>
<keyword evidence="3" id="KW-1185">Reference proteome</keyword>
<dbReference type="EMBL" id="PNFZ01000003">
    <property type="protein sequence ID" value="PMB98325.1"/>
    <property type="molecule type" value="Genomic_DNA"/>
</dbReference>
<feature type="transmembrane region" description="Helical" evidence="1">
    <location>
        <begin position="20"/>
        <end position="40"/>
    </location>
</feature>
<dbReference type="GO" id="GO:0006629">
    <property type="term" value="P:lipid metabolic process"/>
    <property type="evidence" value="ECO:0007669"/>
    <property type="project" value="InterPro"/>
</dbReference>
<accession>A0A2N6PI06</accession>
<dbReference type="Gene3D" id="3.20.20.190">
    <property type="entry name" value="Phosphatidylinositol (PI) phosphodiesterase"/>
    <property type="match status" value="1"/>
</dbReference>
<dbReference type="RefSeq" id="WP_102162121.1">
    <property type="nucleotide sequence ID" value="NZ_PNFZ01000003.1"/>
</dbReference>
<comment type="caution">
    <text evidence="2">The sequence shown here is derived from an EMBL/GenBank/DDBJ whole genome shotgun (WGS) entry which is preliminary data.</text>
</comment>
<sequence>MTKTPEGWTPVPEPPERKNSPMVFIALGIAAIAVLGLVTFNMLSPAKSLTVASLNSPVVAALQGGSALYPANSKEALAEDVKFGYLPAVDLARTADGTLVLADPEAEPHALGLDRPVDETDDATFAEAAIAPAPGSERTGTTLTWAKALEDFGSATVLMPAVDADTISDVIATAEETGRTDGIIVRSDDPAVLKQAGDAGLTALFDGEAQGPDAVEAPMAAVAADAENLDEWFSSDVQTWVTGVATEKQLGELAAAGAYGALADNPFTIQPSAVKTD</sequence>
<keyword evidence="1" id="KW-1133">Transmembrane helix</keyword>
<keyword evidence="1" id="KW-0472">Membrane</keyword>
<gene>
    <name evidence="2" type="ORF">CJ198_08190</name>
</gene>
<evidence type="ECO:0000313" key="3">
    <source>
        <dbReference type="Proteomes" id="UP000235703"/>
    </source>
</evidence>
<dbReference type="SUPFAM" id="SSF51695">
    <property type="entry name" value="PLC-like phosphodiesterases"/>
    <property type="match status" value="1"/>
</dbReference>
<organism evidence="2 3">
    <name type="scientific">Brevibacterium luteolum</name>
    <dbReference type="NCBI Taxonomy" id="199591"/>
    <lineage>
        <taxon>Bacteria</taxon>
        <taxon>Bacillati</taxon>
        <taxon>Actinomycetota</taxon>
        <taxon>Actinomycetes</taxon>
        <taxon>Micrococcales</taxon>
        <taxon>Brevibacteriaceae</taxon>
        <taxon>Brevibacterium</taxon>
    </lineage>
</organism>
<proteinExistence type="predicted"/>
<evidence type="ECO:0000313" key="2">
    <source>
        <dbReference type="EMBL" id="PMB98325.1"/>
    </source>
</evidence>
<evidence type="ECO:0008006" key="4">
    <source>
        <dbReference type="Google" id="ProtNLM"/>
    </source>
</evidence>
<reference evidence="2 3" key="1">
    <citation type="submission" date="2017-09" db="EMBL/GenBank/DDBJ databases">
        <title>Bacterial strain isolated from the female urinary microbiota.</title>
        <authorList>
            <person name="Thomas-White K."/>
            <person name="Kumar N."/>
            <person name="Forster S."/>
            <person name="Putonti C."/>
            <person name="Lawley T."/>
            <person name="Wolfe A.J."/>
        </authorList>
    </citation>
    <scope>NUCLEOTIDE SEQUENCE [LARGE SCALE GENOMIC DNA]</scope>
    <source>
        <strain evidence="2 3">UMB0680</strain>
    </source>
</reference>
<name>A0A2N6PI06_9MICO</name>